<evidence type="ECO:0000313" key="3">
    <source>
        <dbReference type="Proteomes" id="UP000410492"/>
    </source>
</evidence>
<evidence type="ECO:0000256" key="1">
    <source>
        <dbReference type="SAM" id="Phobius"/>
    </source>
</evidence>
<reference evidence="2 3" key="1">
    <citation type="submission" date="2019-01" db="EMBL/GenBank/DDBJ databases">
        <authorList>
            <person name="Sayadi A."/>
        </authorList>
    </citation>
    <scope>NUCLEOTIDE SEQUENCE [LARGE SCALE GENOMIC DNA]</scope>
</reference>
<dbReference type="OrthoDB" id="6134459at2759"/>
<feature type="transmembrane region" description="Helical" evidence="1">
    <location>
        <begin position="18"/>
        <end position="37"/>
    </location>
</feature>
<proteinExistence type="predicted"/>
<accession>A0A653DS44</accession>
<dbReference type="AlphaFoldDB" id="A0A653DS44"/>
<keyword evidence="1" id="KW-0812">Transmembrane</keyword>
<organism evidence="2 3">
    <name type="scientific">Callosobruchus maculatus</name>
    <name type="common">Southern cowpea weevil</name>
    <name type="synonym">Pulse bruchid</name>
    <dbReference type="NCBI Taxonomy" id="64391"/>
    <lineage>
        <taxon>Eukaryota</taxon>
        <taxon>Metazoa</taxon>
        <taxon>Ecdysozoa</taxon>
        <taxon>Arthropoda</taxon>
        <taxon>Hexapoda</taxon>
        <taxon>Insecta</taxon>
        <taxon>Pterygota</taxon>
        <taxon>Neoptera</taxon>
        <taxon>Endopterygota</taxon>
        <taxon>Coleoptera</taxon>
        <taxon>Polyphaga</taxon>
        <taxon>Cucujiformia</taxon>
        <taxon>Chrysomeloidea</taxon>
        <taxon>Chrysomelidae</taxon>
        <taxon>Bruchinae</taxon>
        <taxon>Bruchini</taxon>
        <taxon>Callosobruchus</taxon>
    </lineage>
</organism>
<dbReference type="Proteomes" id="UP000410492">
    <property type="component" value="Unassembled WGS sequence"/>
</dbReference>
<dbReference type="EMBL" id="CAACVG010014327">
    <property type="protein sequence ID" value="VEN63018.1"/>
    <property type="molecule type" value="Genomic_DNA"/>
</dbReference>
<sequence length="69" mass="8270">MAITKCIIEKRDGNYAEILFRIIPLTVIQVIDMVLFVKTIRYCLKVRRDIQKLNENNSKKKRFSVKQER</sequence>
<keyword evidence="3" id="KW-1185">Reference proteome</keyword>
<gene>
    <name evidence="2" type="ORF">CALMAC_LOCUS19976</name>
</gene>
<keyword evidence="1" id="KW-1133">Transmembrane helix</keyword>
<evidence type="ECO:0000313" key="2">
    <source>
        <dbReference type="EMBL" id="VEN63018.1"/>
    </source>
</evidence>
<keyword evidence="1" id="KW-0472">Membrane</keyword>
<name>A0A653DS44_CALMS</name>
<protein>
    <submittedName>
        <fullName evidence="2">Uncharacterized protein</fullName>
    </submittedName>
</protein>